<comment type="caution">
    <text evidence="2">The sequence shown here is derived from an EMBL/GenBank/DDBJ whole genome shotgun (WGS) entry which is preliminary data.</text>
</comment>
<dbReference type="Pfam" id="PF07539">
    <property type="entry name" value="UTP20_N"/>
    <property type="match status" value="1"/>
</dbReference>
<evidence type="ECO:0000313" key="3">
    <source>
        <dbReference type="Proteomes" id="UP000663881"/>
    </source>
</evidence>
<dbReference type="GO" id="GO:0032040">
    <property type="term" value="C:small-subunit processome"/>
    <property type="evidence" value="ECO:0007669"/>
    <property type="project" value="TreeGrafter"/>
</dbReference>
<dbReference type="AlphaFoldDB" id="A0A819ES72"/>
<reference evidence="2" key="1">
    <citation type="submission" date="2021-02" db="EMBL/GenBank/DDBJ databases">
        <authorList>
            <person name="Nowell W R."/>
        </authorList>
    </citation>
    <scope>NUCLEOTIDE SEQUENCE</scope>
</reference>
<dbReference type="EMBL" id="CAJOAY010001519">
    <property type="protein sequence ID" value="CAF3853620.1"/>
    <property type="molecule type" value="Genomic_DNA"/>
</dbReference>
<dbReference type="Proteomes" id="UP000663881">
    <property type="component" value="Unassembled WGS sequence"/>
</dbReference>
<sequence length="1098" mass="130485">SNKKKRQNEINTQLLEQVFQCLTYLFKHLWRIMLKDLASLYELYSKYLFSSSSSSSLTNTLTTNYEYIRSFAAESFAYLLRKIENYQSFIDYLFDRKQQCDENELESLALVFSETCQNVQSTFHSCTKSLLMCLWKKFLEKPKQLQSCMNTIYLLLIQHTTKQNVDILWNCFMNIYRSINHNESTIIYQTFYGIFQLFIEHKMVIDMNLCCEFLTIVKTNENEEFLKIHYDTIFKLMKSVPISREILDIYYRFIDQTSSVLLYQETRKIFQSDLIEKLANEFYIQLWKHLLNKKDSKQEQIIDWFVDFIIIERKKKNMILLSNDNDEIVMEKINLLKTKKKILTKDKITEQGLQFIQMFIQNTFSKIDDIQTLTSGQLWRALILHNSLSDKDTNEGKLTVGHVVKISQLMENCLSSSSIIALTIIEFISHDITFTTSFWYTILKGNSHSELYLLAIRISFLLMSPTKDYSDKFIELLKTNLSSFNSNIRLLTLRILSSFIEDKNEKNNVILTCLLCEECPLNVYEFRAKIIHLQKLSVEFILLNNNTSSFHLAMYYLLGILCSNFTPLWSICTELLGSYGNKAIEYIGHTYFWSILNEKFQLVNQHNDIEIVESIDDELINEYLENEVKREYEVNDQSIDYIQYRINLFQILTYFPNECENKTKILFPIIFDFFTNEYFDHLLSLGLFGLSKSSYEIHPTSSKRLSRKFSIKTLETILNLLKQFHHYQQWYEPLRLYQFYVRLLLSSDNSIQQSAYHCLLKCHQIPQSKIQTNFLKHSEELVPLFNPSTCRKAFHELIQGALLEQNLSDDLKNQYAFILIRVVYSKLNAKRSLGSTTRGRKDYFELNRKYLFQFLITFASNHLYKEHFHYFIQLLLEPFHDELFSSNENQWLNIFENKINLKNEEFHLISYEIFIKYIQHSLLLLKTFVSKLGVYIHEKIDYIMKFYILTIKFVDYLTNQKCSSQEETDDFQVKKIRILLKRIRSMSYKGLQILFKLFDNDDKEIFQKDLIDSLWLCCIKQSYLDNLLNKTKQREDIVHMLKLAVIWSNTTYLREAIINDRQDAKDLVKCSMESGVSYYLLLSLPLTKRSVTSFTIDC</sequence>
<organism evidence="2 3">
    <name type="scientific">Adineta steineri</name>
    <dbReference type="NCBI Taxonomy" id="433720"/>
    <lineage>
        <taxon>Eukaryota</taxon>
        <taxon>Metazoa</taxon>
        <taxon>Spiralia</taxon>
        <taxon>Gnathifera</taxon>
        <taxon>Rotifera</taxon>
        <taxon>Eurotatoria</taxon>
        <taxon>Bdelloidea</taxon>
        <taxon>Adinetida</taxon>
        <taxon>Adinetidae</taxon>
        <taxon>Adineta</taxon>
    </lineage>
</organism>
<protein>
    <recommendedName>
        <fullName evidence="1">U3 small nucleolar RNA-associated protein 20 N-terminal domain-containing protein</fullName>
    </recommendedName>
</protein>
<dbReference type="PANTHER" id="PTHR17695">
    <property type="entry name" value="SMALL SUBUNIT PROCESSOME COMPONENT 20 HOMOLOG"/>
    <property type="match status" value="1"/>
</dbReference>
<proteinExistence type="predicted"/>
<dbReference type="InterPro" id="IPR052575">
    <property type="entry name" value="SSU_processome_comp_20"/>
</dbReference>
<feature type="domain" description="U3 small nucleolar RNA-associated protein 20 N-terminal" evidence="1">
    <location>
        <begin position="710"/>
        <end position="1055"/>
    </location>
</feature>
<dbReference type="GO" id="GO:0030686">
    <property type="term" value="C:90S preribosome"/>
    <property type="evidence" value="ECO:0007669"/>
    <property type="project" value="TreeGrafter"/>
</dbReference>
<evidence type="ECO:0000313" key="2">
    <source>
        <dbReference type="EMBL" id="CAF3853620.1"/>
    </source>
</evidence>
<name>A0A819ES72_9BILA</name>
<gene>
    <name evidence="2" type="ORF">OKA104_LOCUS21640</name>
</gene>
<evidence type="ECO:0000259" key="1">
    <source>
        <dbReference type="Pfam" id="PF07539"/>
    </source>
</evidence>
<dbReference type="PANTHER" id="PTHR17695:SF11">
    <property type="entry name" value="SMALL SUBUNIT PROCESSOME COMPONENT 20 HOMOLOG"/>
    <property type="match status" value="1"/>
</dbReference>
<dbReference type="InterPro" id="IPR011430">
    <property type="entry name" value="UTP20_N"/>
</dbReference>
<accession>A0A819ES72</accession>
<feature type="non-terminal residue" evidence="2">
    <location>
        <position position="1"/>
    </location>
</feature>